<dbReference type="InterPro" id="IPR005894">
    <property type="entry name" value="DrrA"/>
</dbReference>
<feature type="domain" description="ABC transporter" evidence="5">
    <location>
        <begin position="4"/>
        <end position="234"/>
    </location>
</feature>
<dbReference type="SUPFAM" id="SSF52540">
    <property type="entry name" value="P-loop containing nucleoside triphosphate hydrolases"/>
    <property type="match status" value="1"/>
</dbReference>
<dbReference type="AlphaFoldDB" id="X0ZFQ8"/>
<dbReference type="GO" id="GO:0043215">
    <property type="term" value="P:daunorubicin transport"/>
    <property type="evidence" value="ECO:0007669"/>
    <property type="project" value="InterPro"/>
</dbReference>
<dbReference type="GO" id="GO:0005886">
    <property type="term" value="C:plasma membrane"/>
    <property type="evidence" value="ECO:0007669"/>
    <property type="project" value="UniProtKB-SubCell"/>
</dbReference>
<dbReference type="PROSITE" id="PS50893">
    <property type="entry name" value="ABC_TRANSPORTER_2"/>
    <property type="match status" value="1"/>
</dbReference>
<evidence type="ECO:0000256" key="2">
    <source>
        <dbReference type="ARBA" id="ARBA00022741"/>
    </source>
</evidence>
<reference evidence="6" key="1">
    <citation type="journal article" date="2014" name="Front. Microbiol.">
        <title>High frequency of phylogenetically diverse reductive dehalogenase-homologous genes in deep subseafloor sedimentary metagenomes.</title>
        <authorList>
            <person name="Kawai M."/>
            <person name="Futagami T."/>
            <person name="Toyoda A."/>
            <person name="Takaki Y."/>
            <person name="Nishi S."/>
            <person name="Hori S."/>
            <person name="Arai W."/>
            <person name="Tsubouchi T."/>
            <person name="Morono Y."/>
            <person name="Uchiyama I."/>
            <person name="Ito T."/>
            <person name="Fujiyama A."/>
            <person name="Inagaki F."/>
            <person name="Takami H."/>
        </authorList>
    </citation>
    <scope>NUCLEOTIDE SEQUENCE</scope>
    <source>
        <strain evidence="6">Expedition CK06-06</strain>
    </source>
</reference>
<evidence type="ECO:0000256" key="3">
    <source>
        <dbReference type="ARBA" id="ARBA00022840"/>
    </source>
</evidence>
<dbReference type="GO" id="GO:0016887">
    <property type="term" value="F:ATP hydrolysis activity"/>
    <property type="evidence" value="ECO:0007669"/>
    <property type="project" value="InterPro"/>
</dbReference>
<dbReference type="PROSITE" id="PS00211">
    <property type="entry name" value="ABC_TRANSPORTER_1"/>
    <property type="match status" value="1"/>
</dbReference>
<comment type="similarity">
    <text evidence="4">Belongs to the ABC transporter superfamily. Drug exporter-1 (DrugE1) (TC 3.A.1.105) family.</text>
</comment>
<dbReference type="PANTHER" id="PTHR43582">
    <property type="entry name" value="LINEARMYCIN RESISTANCE ATP-BINDING PROTEIN LNRL"/>
    <property type="match status" value="1"/>
</dbReference>
<dbReference type="InterPro" id="IPR017871">
    <property type="entry name" value="ABC_transporter-like_CS"/>
</dbReference>
<dbReference type="Pfam" id="PF00005">
    <property type="entry name" value="ABC_tran"/>
    <property type="match status" value="1"/>
</dbReference>
<dbReference type="InterPro" id="IPR003593">
    <property type="entry name" value="AAA+_ATPase"/>
</dbReference>
<sequence>MNLIEVKNLSKKYNEHLAVDNISFDVKEGEIFGLLGPNGAGKSTTISMLSCLLEPTSGDAFIDEKSIKKEPMGVKKVIGLIPQEIALYPTLSAKENLYFWGKMYGLSGSLIKKRVKEILEIVGLTDRAKERVDTYSGGMKRRINIAAGLIHRPKVIMLDEPTVGIDPQTRINILEMVTNLNKLGMTIIYTSHYMEEVEMLCNQIAIMDEGKIIAKGTLNELRLLVGGKDTIRMDVKNIHPKIAESLKMIDDVDKIKIKENQIEILSYYGRRVLSSVISKLNELDVKINSVKVQEPDLESVFIHLTGKSLRE</sequence>
<dbReference type="GO" id="GO:0005524">
    <property type="term" value="F:ATP binding"/>
    <property type="evidence" value="ECO:0007669"/>
    <property type="project" value="UniProtKB-KW"/>
</dbReference>
<name>X0ZFQ8_9ZZZZ</name>
<accession>X0ZFQ8</accession>
<evidence type="ECO:0000256" key="1">
    <source>
        <dbReference type="ARBA" id="ARBA00004413"/>
    </source>
</evidence>
<proteinExistence type="inferred from homology"/>
<evidence type="ECO:0000259" key="5">
    <source>
        <dbReference type="PROSITE" id="PS50893"/>
    </source>
</evidence>
<dbReference type="SMART" id="SM00382">
    <property type="entry name" value="AAA"/>
    <property type="match status" value="1"/>
</dbReference>
<protein>
    <recommendedName>
        <fullName evidence="5">ABC transporter domain-containing protein</fullName>
    </recommendedName>
</protein>
<gene>
    <name evidence="6" type="ORF">S01H4_08241</name>
</gene>
<dbReference type="EMBL" id="BART01002800">
    <property type="protein sequence ID" value="GAG68124.1"/>
    <property type="molecule type" value="Genomic_DNA"/>
</dbReference>
<dbReference type="GO" id="GO:1900753">
    <property type="term" value="P:doxorubicin transport"/>
    <property type="evidence" value="ECO:0007669"/>
    <property type="project" value="InterPro"/>
</dbReference>
<dbReference type="InterPro" id="IPR027417">
    <property type="entry name" value="P-loop_NTPase"/>
</dbReference>
<organism evidence="6">
    <name type="scientific">marine sediment metagenome</name>
    <dbReference type="NCBI Taxonomy" id="412755"/>
    <lineage>
        <taxon>unclassified sequences</taxon>
        <taxon>metagenomes</taxon>
        <taxon>ecological metagenomes</taxon>
    </lineage>
</organism>
<dbReference type="InterPro" id="IPR003439">
    <property type="entry name" value="ABC_transporter-like_ATP-bd"/>
</dbReference>
<comment type="subcellular location">
    <subcellularLocation>
        <location evidence="1">Cell membrane</location>
        <topology evidence="1">Peripheral membrane protein</topology>
        <orientation evidence="1">Cytoplasmic side</orientation>
    </subcellularLocation>
</comment>
<comment type="caution">
    <text evidence="6">The sequence shown here is derived from an EMBL/GenBank/DDBJ whole genome shotgun (WGS) entry which is preliminary data.</text>
</comment>
<dbReference type="NCBIfam" id="TIGR01188">
    <property type="entry name" value="drrA"/>
    <property type="match status" value="1"/>
</dbReference>
<dbReference type="Gene3D" id="3.40.50.300">
    <property type="entry name" value="P-loop containing nucleotide triphosphate hydrolases"/>
    <property type="match status" value="1"/>
</dbReference>
<dbReference type="PANTHER" id="PTHR43582:SF2">
    <property type="entry name" value="LINEARMYCIN RESISTANCE ATP-BINDING PROTEIN LNRL"/>
    <property type="match status" value="1"/>
</dbReference>
<keyword evidence="2" id="KW-0547">Nucleotide-binding</keyword>
<evidence type="ECO:0000313" key="6">
    <source>
        <dbReference type="EMBL" id="GAG68124.1"/>
    </source>
</evidence>
<keyword evidence="3" id="KW-0067">ATP-binding</keyword>
<evidence type="ECO:0000256" key="4">
    <source>
        <dbReference type="ARBA" id="ARBA00049985"/>
    </source>
</evidence>